<dbReference type="FunFam" id="3.10.20.370:FF:000001">
    <property type="entry name" value="Retrovirus-related Pol polyprotein from transposon 17.6-like protein"/>
    <property type="match status" value="1"/>
</dbReference>
<dbReference type="PROSITE" id="PS50994">
    <property type="entry name" value="INTEGRASE"/>
    <property type="match status" value="1"/>
</dbReference>
<name>A0A9P6KXC2_9MICR</name>
<dbReference type="InterPro" id="IPR041373">
    <property type="entry name" value="RT_RNaseH"/>
</dbReference>
<dbReference type="Pfam" id="PF17921">
    <property type="entry name" value="Integrase_H2C2"/>
    <property type="match status" value="1"/>
</dbReference>
<dbReference type="SUPFAM" id="SSF53098">
    <property type="entry name" value="Ribonuclease H-like"/>
    <property type="match status" value="1"/>
</dbReference>
<dbReference type="PANTHER" id="PTHR37984:SF5">
    <property type="entry name" value="PROTEIN NYNRIN-LIKE"/>
    <property type="match status" value="1"/>
</dbReference>
<gene>
    <name evidence="9" type="primary">pol_186</name>
    <name evidence="9" type="ORF">NGRA_3309</name>
</gene>
<dbReference type="InterPro" id="IPR012337">
    <property type="entry name" value="RNaseH-like_sf"/>
</dbReference>
<dbReference type="Gene3D" id="1.10.340.70">
    <property type="match status" value="1"/>
</dbReference>
<dbReference type="Gene3D" id="3.30.70.270">
    <property type="match status" value="2"/>
</dbReference>
<keyword evidence="5" id="KW-0378">Hydrolase</keyword>
<dbReference type="InterPro" id="IPR041588">
    <property type="entry name" value="Integrase_H2C2"/>
</dbReference>
<feature type="domain" description="Integrase catalytic" evidence="8">
    <location>
        <begin position="383"/>
        <end position="455"/>
    </location>
</feature>
<dbReference type="PROSITE" id="PS50878">
    <property type="entry name" value="RT_POL"/>
    <property type="match status" value="1"/>
</dbReference>
<evidence type="ECO:0000313" key="10">
    <source>
        <dbReference type="Proteomes" id="UP000740883"/>
    </source>
</evidence>
<dbReference type="FunFam" id="3.30.70.270:FF:000003">
    <property type="entry name" value="Transposon Ty3-G Gag-Pol polyprotein"/>
    <property type="match status" value="1"/>
</dbReference>
<keyword evidence="2" id="KW-0548">Nucleotidyltransferase</keyword>
<comment type="caution">
    <text evidence="9">The sequence shown here is derived from an EMBL/GenBank/DDBJ whole genome shotgun (WGS) entry which is preliminary data.</text>
</comment>
<dbReference type="Gene3D" id="3.30.420.10">
    <property type="entry name" value="Ribonuclease H-like superfamily/Ribonuclease H"/>
    <property type="match status" value="1"/>
</dbReference>
<keyword evidence="3" id="KW-0540">Nuclease</keyword>
<dbReference type="GO" id="GO:0015074">
    <property type="term" value="P:DNA integration"/>
    <property type="evidence" value="ECO:0007669"/>
    <property type="project" value="InterPro"/>
</dbReference>
<dbReference type="GO" id="GO:0003964">
    <property type="term" value="F:RNA-directed DNA polymerase activity"/>
    <property type="evidence" value="ECO:0007669"/>
    <property type="project" value="UniProtKB-KW"/>
</dbReference>
<evidence type="ECO:0000313" key="9">
    <source>
        <dbReference type="EMBL" id="KAF9756156.1"/>
    </source>
</evidence>
<dbReference type="CDD" id="cd01647">
    <property type="entry name" value="RT_LTR"/>
    <property type="match status" value="1"/>
</dbReference>
<sequence length="455" mass="52796">YEFNRMPFGLCNAPSTFQRTMDMILKDERELFTIPYLDDIIIYSKDEETHKEHVRRILEKLKRAGITLNKKKCKFFRKEIKILGNIVSEGMVKPDPEKIECIKQYPIPTTVKELRSFIGLVNYCREFIKNFASIAKPLFDLLKGETKRSVKKLTHTSATKQAFEKLKKEMTDQTARGQPDFSKEFILTTDASEHGIGAILAQKDEKGIEKMISAYSKIFDKHQINYSVTDKELLAVVKGIEHYRHYLLGKEFILKTDHKALTYLWTAKNPNTRLLRWALKLQEYKFKIQYIKGEVNASDGLSRICAVRTAPYENSLSGDEKLKILNQYHLVLGHGSVNNMKAMIGMRYKWENMYKYIEEMVTGCKICRKAGNPIINTKNKVIETTRPNELWEIDLVGRLTDKGKNVFIVVCIDHHTKWVETKVVQNKTAEEIVMAVKEFIGRKGNSPERYYPTVD</sequence>
<accession>A0A9P6KXC2</accession>
<dbReference type="InterPro" id="IPR050951">
    <property type="entry name" value="Retrovirus_Pol_polyprotein"/>
</dbReference>
<dbReference type="InterPro" id="IPR043502">
    <property type="entry name" value="DNA/RNA_pol_sf"/>
</dbReference>
<proteinExistence type="predicted"/>
<evidence type="ECO:0000259" key="8">
    <source>
        <dbReference type="PROSITE" id="PS50994"/>
    </source>
</evidence>
<dbReference type="EMBL" id="SBJO01000805">
    <property type="protein sequence ID" value="KAF9756156.1"/>
    <property type="molecule type" value="Genomic_DNA"/>
</dbReference>
<dbReference type="OrthoDB" id="3341476at2759"/>
<evidence type="ECO:0000256" key="6">
    <source>
        <dbReference type="ARBA" id="ARBA00022918"/>
    </source>
</evidence>
<dbReference type="PANTHER" id="PTHR37984">
    <property type="entry name" value="PROTEIN CBG26694"/>
    <property type="match status" value="1"/>
</dbReference>
<dbReference type="Proteomes" id="UP000740883">
    <property type="component" value="Unassembled WGS sequence"/>
</dbReference>
<evidence type="ECO:0000256" key="2">
    <source>
        <dbReference type="ARBA" id="ARBA00022695"/>
    </source>
</evidence>
<dbReference type="AlphaFoldDB" id="A0A9P6KXC2"/>
<dbReference type="GO" id="GO:0016787">
    <property type="term" value="F:hydrolase activity"/>
    <property type="evidence" value="ECO:0007669"/>
    <property type="project" value="UniProtKB-KW"/>
</dbReference>
<dbReference type="CDD" id="cd09274">
    <property type="entry name" value="RNase_HI_RT_Ty3"/>
    <property type="match status" value="1"/>
</dbReference>
<dbReference type="Pfam" id="PF00078">
    <property type="entry name" value="RVT_1"/>
    <property type="match status" value="1"/>
</dbReference>
<dbReference type="GO" id="GO:0005634">
    <property type="term" value="C:nucleus"/>
    <property type="evidence" value="ECO:0007669"/>
    <property type="project" value="UniProtKB-ARBA"/>
</dbReference>
<dbReference type="InterPro" id="IPR043128">
    <property type="entry name" value="Rev_trsase/Diguanyl_cyclase"/>
</dbReference>
<dbReference type="FunFam" id="3.30.70.270:FF:000020">
    <property type="entry name" value="Transposon Tf2-6 polyprotein-like Protein"/>
    <property type="match status" value="1"/>
</dbReference>
<evidence type="ECO:0000256" key="5">
    <source>
        <dbReference type="ARBA" id="ARBA00022801"/>
    </source>
</evidence>
<dbReference type="Pfam" id="PF17917">
    <property type="entry name" value="RT_RNaseH"/>
    <property type="match status" value="1"/>
</dbReference>
<keyword evidence="10" id="KW-1185">Reference proteome</keyword>
<keyword evidence="1" id="KW-0808">Transferase</keyword>
<evidence type="ECO:0000256" key="4">
    <source>
        <dbReference type="ARBA" id="ARBA00022759"/>
    </source>
</evidence>
<evidence type="ECO:0000259" key="7">
    <source>
        <dbReference type="PROSITE" id="PS50878"/>
    </source>
</evidence>
<feature type="domain" description="Reverse transcriptase" evidence="7">
    <location>
        <begin position="1"/>
        <end position="87"/>
    </location>
</feature>
<evidence type="ECO:0000256" key="3">
    <source>
        <dbReference type="ARBA" id="ARBA00022722"/>
    </source>
</evidence>
<dbReference type="InterPro" id="IPR036397">
    <property type="entry name" value="RNaseH_sf"/>
</dbReference>
<dbReference type="InterPro" id="IPR001584">
    <property type="entry name" value="Integrase_cat-core"/>
</dbReference>
<evidence type="ECO:0000256" key="1">
    <source>
        <dbReference type="ARBA" id="ARBA00022679"/>
    </source>
</evidence>
<dbReference type="Gene3D" id="3.10.20.370">
    <property type="match status" value="1"/>
</dbReference>
<reference evidence="9 10" key="1">
    <citation type="journal article" date="2020" name="Genome Biol. Evol.">
        <title>Comparative genomics of strictly vertically transmitted, feminizing microsporidia endosymbionts of amphipod crustaceans.</title>
        <authorList>
            <person name="Cormier A."/>
            <person name="Chebbi M.A."/>
            <person name="Giraud I."/>
            <person name="Wattier R."/>
            <person name="Teixeira M."/>
            <person name="Gilbert C."/>
            <person name="Rigaud T."/>
            <person name="Cordaux R."/>
        </authorList>
    </citation>
    <scope>NUCLEOTIDE SEQUENCE [LARGE SCALE GENOMIC DNA]</scope>
    <source>
        <strain evidence="9 10">Ou3-Ou53</strain>
    </source>
</reference>
<organism evidence="9 10">
    <name type="scientific">Nosema granulosis</name>
    <dbReference type="NCBI Taxonomy" id="83296"/>
    <lineage>
        <taxon>Eukaryota</taxon>
        <taxon>Fungi</taxon>
        <taxon>Fungi incertae sedis</taxon>
        <taxon>Microsporidia</taxon>
        <taxon>Nosematidae</taxon>
        <taxon>Nosema</taxon>
    </lineage>
</organism>
<protein>
    <submittedName>
        <fullName evidence="9">Retrovirus-related Pol polyprotein from transposon 17.6</fullName>
    </submittedName>
</protein>
<keyword evidence="6" id="KW-0695">RNA-directed DNA polymerase</keyword>
<dbReference type="GO" id="GO:0004519">
    <property type="term" value="F:endonuclease activity"/>
    <property type="evidence" value="ECO:0007669"/>
    <property type="project" value="UniProtKB-KW"/>
</dbReference>
<keyword evidence="4" id="KW-0255">Endonuclease</keyword>
<dbReference type="InterPro" id="IPR000477">
    <property type="entry name" value="RT_dom"/>
</dbReference>
<feature type="non-terminal residue" evidence="9">
    <location>
        <position position="1"/>
    </location>
</feature>
<dbReference type="GO" id="GO:0003676">
    <property type="term" value="F:nucleic acid binding"/>
    <property type="evidence" value="ECO:0007669"/>
    <property type="project" value="InterPro"/>
</dbReference>
<dbReference type="SUPFAM" id="SSF56672">
    <property type="entry name" value="DNA/RNA polymerases"/>
    <property type="match status" value="1"/>
</dbReference>